<name>A0ABX8UX81_9BURK</name>
<sequence>MKRVVRICAFVISTYFIGGALANIYLNWPMDMPRWLYHATMFTIRVTGLGEVDSNDDAEVMATIIVACISWTLTGIVLWQLARAVRRLRSRRKT</sequence>
<keyword evidence="1" id="KW-0812">Transmembrane</keyword>
<evidence type="ECO:0000256" key="1">
    <source>
        <dbReference type="SAM" id="Phobius"/>
    </source>
</evidence>
<keyword evidence="1" id="KW-1133">Transmembrane helix</keyword>
<accession>A0ABX8UX81</accession>
<feature type="transmembrane region" description="Helical" evidence="1">
    <location>
        <begin position="7"/>
        <end position="26"/>
    </location>
</feature>
<evidence type="ECO:0000313" key="2">
    <source>
        <dbReference type="EMBL" id="QYD73581.1"/>
    </source>
</evidence>
<dbReference type="EMBL" id="CP080096">
    <property type="protein sequence ID" value="QYD73581.1"/>
    <property type="molecule type" value="Genomic_DNA"/>
</dbReference>
<gene>
    <name evidence="2" type="ORF">KZJ38_28615</name>
</gene>
<dbReference type="RefSeq" id="WP_219803436.1">
    <property type="nucleotide sequence ID" value="NZ_CP080096.1"/>
</dbReference>
<evidence type="ECO:0000313" key="3">
    <source>
        <dbReference type="Proteomes" id="UP000826462"/>
    </source>
</evidence>
<reference evidence="2 3" key="1">
    <citation type="submission" date="2021-07" db="EMBL/GenBank/DDBJ databases">
        <title>Paraburkholderia edwinii protects Aspergillus sp. from phenazines by acting as a toxin sponge.</title>
        <authorList>
            <person name="Dahlstrom K.M."/>
            <person name="Newman D.K."/>
        </authorList>
    </citation>
    <scope>NUCLEOTIDE SEQUENCE [LARGE SCALE GENOMIC DNA]</scope>
    <source>
        <strain evidence="2 3">Pe01</strain>
    </source>
</reference>
<dbReference type="Proteomes" id="UP000826462">
    <property type="component" value="Chromosome 2"/>
</dbReference>
<protein>
    <submittedName>
        <fullName evidence="2">Uncharacterized protein</fullName>
    </submittedName>
</protein>
<proteinExistence type="predicted"/>
<organism evidence="2 3">
    <name type="scientific">Paraburkholderia edwinii</name>
    <dbReference type="NCBI Taxonomy" id="2861782"/>
    <lineage>
        <taxon>Bacteria</taxon>
        <taxon>Pseudomonadati</taxon>
        <taxon>Pseudomonadota</taxon>
        <taxon>Betaproteobacteria</taxon>
        <taxon>Burkholderiales</taxon>
        <taxon>Burkholderiaceae</taxon>
        <taxon>Paraburkholderia</taxon>
    </lineage>
</organism>
<keyword evidence="1" id="KW-0472">Membrane</keyword>
<keyword evidence="3" id="KW-1185">Reference proteome</keyword>
<feature type="transmembrane region" description="Helical" evidence="1">
    <location>
        <begin position="60"/>
        <end position="82"/>
    </location>
</feature>